<keyword evidence="6" id="KW-0547">Nucleotide-binding</keyword>
<dbReference type="Pfam" id="PF00158">
    <property type="entry name" value="Sigma54_activat"/>
    <property type="match status" value="1"/>
</dbReference>
<evidence type="ECO:0000256" key="8">
    <source>
        <dbReference type="ARBA" id="ARBA00023012"/>
    </source>
</evidence>
<comment type="subcellular location">
    <subcellularLocation>
        <location evidence="1">Cytoplasm</location>
    </subcellularLocation>
</comment>
<evidence type="ECO:0000313" key="20">
    <source>
        <dbReference type="EMBL" id="XBH04785.1"/>
    </source>
</evidence>
<dbReference type="PROSITE" id="PS50045">
    <property type="entry name" value="SIGMA54_INTERACT_4"/>
    <property type="match status" value="1"/>
</dbReference>
<dbReference type="InterPro" id="IPR003593">
    <property type="entry name" value="AAA+_ATPase"/>
</dbReference>
<evidence type="ECO:0000256" key="11">
    <source>
        <dbReference type="ARBA" id="ARBA00023159"/>
    </source>
</evidence>
<dbReference type="PROSITE" id="PS00675">
    <property type="entry name" value="SIGMA54_INTERACT_1"/>
    <property type="match status" value="1"/>
</dbReference>
<dbReference type="GO" id="GO:0043565">
    <property type="term" value="F:sequence-specific DNA binding"/>
    <property type="evidence" value="ECO:0007669"/>
    <property type="project" value="InterPro"/>
</dbReference>
<dbReference type="Gene3D" id="1.10.10.60">
    <property type="entry name" value="Homeodomain-like"/>
    <property type="match status" value="1"/>
</dbReference>
<accession>A0AAU7CI06</accession>
<keyword evidence="13" id="KW-0535">Nitrogen fixation</keyword>
<keyword evidence="3" id="KW-0963">Cytoplasm</keyword>
<feature type="domain" description="Sigma-54 factor interaction" evidence="18">
    <location>
        <begin position="147"/>
        <end position="376"/>
    </location>
</feature>
<dbReference type="GO" id="GO:0005524">
    <property type="term" value="F:ATP binding"/>
    <property type="evidence" value="ECO:0007669"/>
    <property type="project" value="UniProtKB-KW"/>
</dbReference>
<evidence type="ECO:0000259" key="18">
    <source>
        <dbReference type="PROSITE" id="PS50045"/>
    </source>
</evidence>
<dbReference type="InterPro" id="IPR001789">
    <property type="entry name" value="Sig_transdc_resp-reg_receiver"/>
</dbReference>
<evidence type="ECO:0000256" key="7">
    <source>
        <dbReference type="ARBA" id="ARBA00022840"/>
    </source>
</evidence>
<evidence type="ECO:0000256" key="3">
    <source>
        <dbReference type="ARBA" id="ARBA00022490"/>
    </source>
</evidence>
<evidence type="ECO:0000256" key="5">
    <source>
        <dbReference type="ARBA" id="ARBA00022553"/>
    </source>
</evidence>
<dbReference type="Pfam" id="PF25601">
    <property type="entry name" value="AAA_lid_14"/>
    <property type="match status" value="1"/>
</dbReference>
<reference evidence="20" key="1">
    <citation type="submission" date="2024-05" db="EMBL/GenBank/DDBJ databases">
        <title>Planctomycetes of the genus Singulisphaera possess chitinolytic capabilities.</title>
        <authorList>
            <person name="Ivanova A."/>
        </authorList>
    </citation>
    <scope>NUCLEOTIDE SEQUENCE</scope>
    <source>
        <strain evidence="20">Ch08T</strain>
    </source>
</reference>
<dbReference type="Gene3D" id="3.40.50.300">
    <property type="entry name" value="P-loop containing nucleotide triphosphate hydrolases"/>
    <property type="match status" value="1"/>
</dbReference>
<evidence type="ECO:0000256" key="9">
    <source>
        <dbReference type="ARBA" id="ARBA00023015"/>
    </source>
</evidence>
<evidence type="ECO:0000256" key="16">
    <source>
        <dbReference type="PROSITE-ProRule" id="PRU00169"/>
    </source>
</evidence>
<feature type="modified residue" description="4-aspartylphosphate" evidence="16">
    <location>
        <position position="56"/>
    </location>
</feature>
<dbReference type="PANTHER" id="PTHR32071:SF95">
    <property type="entry name" value="DNA-BINDING TRANSCRIPTIONAL REGULATOR NTRC"/>
    <property type="match status" value="1"/>
</dbReference>
<dbReference type="InterPro" id="IPR025943">
    <property type="entry name" value="Sigma_54_int_dom_ATP-bd_2"/>
</dbReference>
<dbReference type="SUPFAM" id="SSF46689">
    <property type="entry name" value="Homeodomain-like"/>
    <property type="match status" value="1"/>
</dbReference>
<evidence type="ECO:0000256" key="13">
    <source>
        <dbReference type="ARBA" id="ARBA00023231"/>
    </source>
</evidence>
<dbReference type="EMBL" id="CP155447">
    <property type="protein sequence ID" value="XBH04785.1"/>
    <property type="molecule type" value="Genomic_DNA"/>
</dbReference>
<dbReference type="SUPFAM" id="SSF52172">
    <property type="entry name" value="CheY-like"/>
    <property type="match status" value="1"/>
</dbReference>
<evidence type="ECO:0000256" key="15">
    <source>
        <dbReference type="ARBA" id="ARBA00031910"/>
    </source>
</evidence>
<evidence type="ECO:0000256" key="6">
    <source>
        <dbReference type="ARBA" id="ARBA00022741"/>
    </source>
</evidence>
<dbReference type="AlphaFoldDB" id="A0AAU7CI06"/>
<keyword evidence="8" id="KW-0902">Two-component regulatory system</keyword>
<dbReference type="InterPro" id="IPR025944">
    <property type="entry name" value="Sigma_54_int_dom_CS"/>
</dbReference>
<name>A0AAU7CI06_9BACT</name>
<keyword evidence="12" id="KW-0804">Transcription</keyword>
<evidence type="ECO:0000256" key="14">
    <source>
        <dbReference type="ARBA" id="ARBA00029881"/>
    </source>
</evidence>
<keyword evidence="5 16" id="KW-0597">Phosphoprotein</keyword>
<dbReference type="PANTHER" id="PTHR32071">
    <property type="entry name" value="TRANSCRIPTIONAL REGULATORY PROTEIN"/>
    <property type="match status" value="1"/>
</dbReference>
<dbReference type="InterPro" id="IPR027417">
    <property type="entry name" value="P-loop_NTPase"/>
</dbReference>
<dbReference type="GO" id="GO:0005737">
    <property type="term" value="C:cytoplasm"/>
    <property type="evidence" value="ECO:0007669"/>
    <property type="project" value="UniProtKB-SubCell"/>
</dbReference>
<dbReference type="SMART" id="SM00448">
    <property type="entry name" value="REC"/>
    <property type="match status" value="1"/>
</dbReference>
<keyword evidence="7" id="KW-0067">ATP-binding</keyword>
<proteinExistence type="predicted"/>
<evidence type="ECO:0000256" key="4">
    <source>
        <dbReference type="ARBA" id="ARBA00022491"/>
    </source>
</evidence>
<dbReference type="InterPro" id="IPR025662">
    <property type="entry name" value="Sigma_54_int_dom_ATP-bd_1"/>
</dbReference>
<dbReference type="PRINTS" id="PR01590">
    <property type="entry name" value="HTHFIS"/>
</dbReference>
<dbReference type="CDD" id="cd00009">
    <property type="entry name" value="AAA"/>
    <property type="match status" value="1"/>
</dbReference>
<dbReference type="PROSITE" id="PS50110">
    <property type="entry name" value="RESPONSE_REGULATORY"/>
    <property type="match status" value="1"/>
</dbReference>
<protein>
    <recommendedName>
        <fullName evidence="2">DNA-binding transcriptional regulator NtrC</fullName>
    </recommendedName>
    <alternativeName>
        <fullName evidence="14">Nitrogen regulation protein NR(I)</fullName>
    </alternativeName>
    <alternativeName>
        <fullName evidence="15">Nitrogen regulator I</fullName>
    </alternativeName>
</protein>
<dbReference type="SMART" id="SM00382">
    <property type="entry name" value="AAA"/>
    <property type="match status" value="1"/>
</dbReference>
<evidence type="ECO:0000256" key="10">
    <source>
        <dbReference type="ARBA" id="ARBA00023125"/>
    </source>
</evidence>
<dbReference type="InterPro" id="IPR009057">
    <property type="entry name" value="Homeodomain-like_sf"/>
</dbReference>
<sequence>MEATVSRLLVVDDEPNVLFSLQESLKSDTLEVFTARTAKEGIEHVQRQKPDAVILDVRLPDMSGLDAFDRIRQIDARLPVIIITAFAATETAIQAMKRGAFEYLLKPLDLGTLRTVLAKALEQNRLTHVRALLADEEEPDDVAVDRIIGRSPAMQEVYKEIGRAASQDVTVLILGESGTGKELVARAIYQHGLRSERPFLAINCAAIPETLLEAELFGHERGAFTGADRRRIGKFEQADGGTIFLDEIGDMSPATQAKMLRILQDGRFERLGSSNTIQANVRLIAATNRDLVSMIADERFRQDLFYRLNVFTIALPPLRERRVDIPSMAEHLVKLFNRELGKQVRTISPETMRLLESKEWPGNVRELQATIKYAMVHATGDILTPDCLPAAHRVNTAATVAFSGTETESEAESETGTETEADTDSHDIAQLVRDLIQSGNNEIYQKVISMVDRVVLKEVLNYVRGNQFRASELLGISRNTLRSKIRAAKLAIEKQVWSESDHSGQ</sequence>
<dbReference type="Gene3D" id="3.40.50.2300">
    <property type="match status" value="1"/>
</dbReference>
<keyword evidence="11" id="KW-0010">Activator</keyword>
<feature type="compositionally biased region" description="Acidic residues" evidence="17">
    <location>
        <begin position="407"/>
        <end position="422"/>
    </location>
</feature>
<dbReference type="InterPro" id="IPR002078">
    <property type="entry name" value="Sigma_54_int"/>
</dbReference>
<dbReference type="GO" id="GO:0006355">
    <property type="term" value="P:regulation of DNA-templated transcription"/>
    <property type="evidence" value="ECO:0007669"/>
    <property type="project" value="InterPro"/>
</dbReference>
<dbReference type="PROSITE" id="PS00676">
    <property type="entry name" value="SIGMA54_INTERACT_2"/>
    <property type="match status" value="1"/>
</dbReference>
<keyword evidence="9" id="KW-0805">Transcription regulation</keyword>
<evidence type="ECO:0000259" key="19">
    <source>
        <dbReference type="PROSITE" id="PS50110"/>
    </source>
</evidence>
<dbReference type="FunFam" id="3.40.50.300:FF:000006">
    <property type="entry name" value="DNA-binding transcriptional regulator NtrC"/>
    <property type="match status" value="1"/>
</dbReference>
<organism evidence="20">
    <name type="scientific">Singulisphaera sp. Ch08</name>
    <dbReference type="NCBI Taxonomy" id="3120278"/>
    <lineage>
        <taxon>Bacteria</taxon>
        <taxon>Pseudomonadati</taxon>
        <taxon>Planctomycetota</taxon>
        <taxon>Planctomycetia</taxon>
        <taxon>Isosphaerales</taxon>
        <taxon>Isosphaeraceae</taxon>
        <taxon>Singulisphaera</taxon>
    </lineage>
</organism>
<evidence type="ECO:0000256" key="17">
    <source>
        <dbReference type="SAM" id="MobiDB-lite"/>
    </source>
</evidence>
<keyword evidence="10" id="KW-0238">DNA-binding</keyword>
<keyword evidence="4" id="KW-0678">Repressor</keyword>
<dbReference type="SUPFAM" id="SSF52540">
    <property type="entry name" value="P-loop containing nucleoside triphosphate hydrolases"/>
    <property type="match status" value="1"/>
</dbReference>
<dbReference type="Pfam" id="PF00072">
    <property type="entry name" value="Response_reg"/>
    <property type="match status" value="1"/>
</dbReference>
<evidence type="ECO:0000256" key="12">
    <source>
        <dbReference type="ARBA" id="ARBA00023163"/>
    </source>
</evidence>
<dbReference type="Pfam" id="PF02954">
    <property type="entry name" value="HTH_8"/>
    <property type="match status" value="1"/>
</dbReference>
<dbReference type="Gene3D" id="1.10.8.60">
    <property type="match status" value="1"/>
</dbReference>
<feature type="domain" description="Response regulatory" evidence="19">
    <location>
        <begin position="7"/>
        <end position="121"/>
    </location>
</feature>
<dbReference type="InterPro" id="IPR058031">
    <property type="entry name" value="AAA_lid_NorR"/>
</dbReference>
<gene>
    <name evidence="20" type="ORF">V5E97_01845</name>
</gene>
<dbReference type="PROSITE" id="PS00688">
    <property type="entry name" value="SIGMA54_INTERACT_3"/>
    <property type="match status" value="1"/>
</dbReference>
<evidence type="ECO:0000256" key="2">
    <source>
        <dbReference type="ARBA" id="ARBA00019059"/>
    </source>
</evidence>
<dbReference type="InterPro" id="IPR002197">
    <property type="entry name" value="HTH_Fis"/>
</dbReference>
<dbReference type="InterPro" id="IPR011006">
    <property type="entry name" value="CheY-like_superfamily"/>
</dbReference>
<dbReference type="GO" id="GO:0000160">
    <property type="term" value="P:phosphorelay signal transduction system"/>
    <property type="evidence" value="ECO:0007669"/>
    <property type="project" value="UniProtKB-KW"/>
</dbReference>
<feature type="region of interest" description="Disordered" evidence="17">
    <location>
        <begin position="401"/>
        <end position="424"/>
    </location>
</feature>
<dbReference type="RefSeq" id="WP_406697580.1">
    <property type="nucleotide sequence ID" value="NZ_CP155447.1"/>
</dbReference>
<evidence type="ECO:0000256" key="1">
    <source>
        <dbReference type="ARBA" id="ARBA00004496"/>
    </source>
</evidence>